<evidence type="ECO:0000259" key="2">
    <source>
        <dbReference type="Pfam" id="PF02481"/>
    </source>
</evidence>
<evidence type="ECO:0000313" key="3">
    <source>
        <dbReference type="EMBL" id="QSB17421.1"/>
    </source>
</evidence>
<dbReference type="Proteomes" id="UP000662857">
    <property type="component" value="Chromosome"/>
</dbReference>
<dbReference type="Gene3D" id="3.40.50.450">
    <property type="match status" value="1"/>
</dbReference>
<sequence>MEQVRTARVALSGVAEPGNLALWRRVSSYGPVAVLEGLVAQGAAGAPSLFATGDAAESIDPGRRAAESLALTQRLGARVVIPEDDEWPAQLDDLLKICGKGGGDPVDRDAAPPLCLWVRGQQRLDEALARSVAVVGARAASGYGGHVAREIGYGLADAGWFVVSGGAFGIDAHAHRGALAAGGGTAAVLACGVERAYPLAHANLFDQITEQGLLVSEWAPGADPFRHRFLIRNRVIAAATVGTVLVEAGARSGARQTLRRARELGRRQLVVPGPVTSAMSVGNHEELRQPYDPPARLVTGVAQILEEVGRIGSDLAPPVRGPDQPRDRLGTTERRLVEALRRRAPLTAEQAAARAGVPLADAVRILPVLVLSGHAERHGDGFVAARRPGGAGSPAGA</sequence>
<organism evidence="3 4">
    <name type="scientific">Natronosporangium hydrolyticum</name>
    <dbReference type="NCBI Taxonomy" id="2811111"/>
    <lineage>
        <taxon>Bacteria</taxon>
        <taxon>Bacillati</taxon>
        <taxon>Actinomycetota</taxon>
        <taxon>Actinomycetes</taxon>
        <taxon>Micromonosporales</taxon>
        <taxon>Micromonosporaceae</taxon>
        <taxon>Natronosporangium</taxon>
    </lineage>
</organism>
<comment type="similarity">
    <text evidence="1">Belongs to the DprA/Smf family.</text>
</comment>
<dbReference type="KEGG" id="nhy:JQS43_18190"/>
<reference evidence="3" key="1">
    <citation type="submission" date="2021-02" db="EMBL/GenBank/DDBJ databases">
        <title>Natrosporangium hydrolyticum gen. nov., sp. nov, a haloalkaliphilic actinobacterium from a soda solonchak soil.</title>
        <authorList>
            <person name="Sorokin D.Y."/>
            <person name="Khijniak T.V."/>
            <person name="Zakharycheva A.P."/>
            <person name="Boueva O.V."/>
            <person name="Ariskina E.V."/>
            <person name="Hahnke R.L."/>
            <person name="Bunk B."/>
            <person name="Sproer C."/>
            <person name="Schumann P."/>
            <person name="Evtushenko L.I."/>
            <person name="Kublanov I.V."/>
        </authorList>
    </citation>
    <scope>NUCLEOTIDE SEQUENCE</scope>
    <source>
        <strain evidence="3">DSM 106523</strain>
    </source>
</reference>
<name>A0A895YIN1_9ACTN</name>
<evidence type="ECO:0000256" key="1">
    <source>
        <dbReference type="ARBA" id="ARBA00006525"/>
    </source>
</evidence>
<proteinExistence type="inferred from homology"/>
<dbReference type="GO" id="GO:0009294">
    <property type="term" value="P:DNA-mediated transformation"/>
    <property type="evidence" value="ECO:0007669"/>
    <property type="project" value="InterPro"/>
</dbReference>
<dbReference type="PANTHER" id="PTHR43022:SF1">
    <property type="entry name" value="PROTEIN SMF"/>
    <property type="match status" value="1"/>
</dbReference>
<dbReference type="PANTHER" id="PTHR43022">
    <property type="entry name" value="PROTEIN SMF"/>
    <property type="match status" value="1"/>
</dbReference>
<dbReference type="InterPro" id="IPR003488">
    <property type="entry name" value="DprA"/>
</dbReference>
<evidence type="ECO:0000313" key="4">
    <source>
        <dbReference type="Proteomes" id="UP000662857"/>
    </source>
</evidence>
<accession>A0A895YIN1</accession>
<dbReference type="Pfam" id="PF02481">
    <property type="entry name" value="DNA_processg_A"/>
    <property type="match status" value="1"/>
</dbReference>
<dbReference type="EMBL" id="CP070499">
    <property type="protein sequence ID" value="QSB17421.1"/>
    <property type="molecule type" value="Genomic_DNA"/>
</dbReference>
<dbReference type="AlphaFoldDB" id="A0A895YIN1"/>
<feature type="domain" description="Smf/DprA SLOG" evidence="2">
    <location>
        <begin position="79"/>
        <end position="308"/>
    </location>
</feature>
<dbReference type="InterPro" id="IPR057666">
    <property type="entry name" value="DrpA_SLOG"/>
</dbReference>
<keyword evidence="4" id="KW-1185">Reference proteome</keyword>
<dbReference type="SUPFAM" id="SSF102405">
    <property type="entry name" value="MCP/YpsA-like"/>
    <property type="match status" value="1"/>
</dbReference>
<protein>
    <submittedName>
        <fullName evidence="3">DNA-protecting protein DprA</fullName>
    </submittedName>
</protein>
<gene>
    <name evidence="3" type="ORF">JQS43_18190</name>
</gene>